<sequence>MGDKMSKRVIGAVFCLFVGLQLHAQLKFEEKRPLFLLENGTVITTPEEGMWSVATGWKNDWMTGWVHANPAAIEVFNEWTILKGEMQLPEGMLLLRDAYREVKPGLIRCIRRFEWRGEKELSPLTLSLRLRMKGREMSLFMPGILYYGNKNGAGVNPDIIPVYTSKPGEFAIFEEHRFPMPFVMLENREECHAAALHFTPSPVRGAVLADQWWSAGVEAGEGYTERYADTYLSLEPGQIIEKEYYIELYPIEREGTGFQQPVYTSLDLHRPYDAERFTDFKTILESKYRFALSRWVEHGDSAAGFGMYELQKRRDLVMGWCGQADSPGYALQVLDHLLDDKEVPERVQCSLDFLSSFPVERANGMFPVGFNGREFYDGDHVSCGQALCNFAKAIETARKNRRYKTEKWERFLQAACDGQTKRILDPAWNPHSTAEGFYMAPLAIASELFARDEYRLAAEKIAATYANRHLSMDGCYWGGTLDATCEDKEGAWAAFQGFLELYERFKEAKYLDWAKHAMDVCLSYVVVWDIPLPAGRLADYHFKSTGWSVVSPQN</sequence>
<dbReference type="Proteomes" id="UP000178485">
    <property type="component" value="Chromosome i"/>
</dbReference>
<evidence type="ECO:0000313" key="1">
    <source>
        <dbReference type="EMBL" id="SCM57883.1"/>
    </source>
</evidence>
<dbReference type="SUPFAM" id="SSF48208">
    <property type="entry name" value="Six-hairpin glycosidases"/>
    <property type="match status" value="1"/>
</dbReference>
<proteinExistence type="predicted"/>
<reference evidence="1 2" key="1">
    <citation type="submission" date="2016-08" db="EMBL/GenBank/DDBJ databases">
        <authorList>
            <person name="Seilhamer J.J."/>
        </authorList>
    </citation>
    <scope>NUCLEOTIDE SEQUENCE [LARGE SCALE GENOMIC DNA]</scope>
    <source>
        <strain evidence="1">ING2-E5A</strain>
    </source>
</reference>
<dbReference type="KEGG" id="pmuc:ING2E5A_1554"/>
<protein>
    <submittedName>
        <fullName evidence="1">Uncharacterized protein</fullName>
    </submittedName>
</protein>
<gene>
    <name evidence="1" type="ORF">ING2E5A_1554</name>
</gene>
<dbReference type="STRING" id="1642646.ING2E5A_1554"/>
<dbReference type="GO" id="GO:0005975">
    <property type="term" value="P:carbohydrate metabolic process"/>
    <property type="evidence" value="ECO:0007669"/>
    <property type="project" value="InterPro"/>
</dbReference>
<organism evidence="1 2">
    <name type="scientific">Petrimonas mucosa</name>
    <dbReference type="NCBI Taxonomy" id="1642646"/>
    <lineage>
        <taxon>Bacteria</taxon>
        <taxon>Pseudomonadati</taxon>
        <taxon>Bacteroidota</taxon>
        <taxon>Bacteroidia</taxon>
        <taxon>Bacteroidales</taxon>
        <taxon>Dysgonomonadaceae</taxon>
        <taxon>Petrimonas</taxon>
    </lineage>
</organism>
<keyword evidence="2" id="KW-1185">Reference proteome</keyword>
<name>A0A1G4G762_9BACT</name>
<dbReference type="EMBL" id="LT608328">
    <property type="protein sequence ID" value="SCM57883.1"/>
    <property type="molecule type" value="Genomic_DNA"/>
</dbReference>
<evidence type="ECO:0000313" key="2">
    <source>
        <dbReference type="Proteomes" id="UP000178485"/>
    </source>
</evidence>
<dbReference type="AlphaFoldDB" id="A0A1G4G762"/>
<dbReference type="InterPro" id="IPR008928">
    <property type="entry name" value="6-hairpin_glycosidase_sf"/>
</dbReference>
<accession>A0A1G4G762</accession>